<comment type="caution">
    <text evidence="2">The sequence shown here is derived from an EMBL/GenBank/DDBJ whole genome shotgun (WGS) entry which is preliminary data.</text>
</comment>
<name>A0AAD6ZY14_9AGAR</name>
<keyword evidence="3" id="KW-1185">Reference proteome</keyword>
<sequence>MPSKCRPAVRLNQYMRPTYRGLKPDRRPVIPPPPDKAWEDPIVLPPGTEAIYPSPPELHHRIHGDVFTHIAPASLATTCDIIEAGEASTKGKGKGKEKAKADKLEEEAKMKAKESTANFFTKGRGMDSQGATPQKSKSKQSLLPPPSKPNQTLLALGFTRDKSTISSLGKTDTTDANAIPSVSMAGISSHLTSLGVTKEEPQTTKKKKKDTPKKKGVDCTETDIDHSLYLWPGYLHSCLNNLPNKLGFEQAGMELVAIEYYPRSIILDFKTCFFESCFHLLRLIINKSQIEPLLHCSPNFYTNSEFEQVIRVPATKRGFKIAIAIQMTTHTLAWCSSDNLCYVYWFSRADIEAARPGRVPDVILDCWKWSKYVVKWLKKQDEKPSLDRHSFAEVLSMPKNHPMRGVGQYSKDEIAWRSGEV</sequence>
<organism evidence="2 3">
    <name type="scientific">Mycena albidolilacea</name>
    <dbReference type="NCBI Taxonomy" id="1033008"/>
    <lineage>
        <taxon>Eukaryota</taxon>
        <taxon>Fungi</taxon>
        <taxon>Dikarya</taxon>
        <taxon>Basidiomycota</taxon>
        <taxon>Agaricomycotina</taxon>
        <taxon>Agaricomycetes</taxon>
        <taxon>Agaricomycetidae</taxon>
        <taxon>Agaricales</taxon>
        <taxon>Marasmiineae</taxon>
        <taxon>Mycenaceae</taxon>
        <taxon>Mycena</taxon>
    </lineage>
</organism>
<reference evidence="2" key="1">
    <citation type="submission" date="2023-03" db="EMBL/GenBank/DDBJ databases">
        <title>Massive genome expansion in bonnet fungi (Mycena s.s.) driven by repeated elements and novel gene families across ecological guilds.</title>
        <authorList>
            <consortium name="Lawrence Berkeley National Laboratory"/>
            <person name="Harder C.B."/>
            <person name="Miyauchi S."/>
            <person name="Viragh M."/>
            <person name="Kuo A."/>
            <person name="Thoen E."/>
            <person name="Andreopoulos B."/>
            <person name="Lu D."/>
            <person name="Skrede I."/>
            <person name="Drula E."/>
            <person name="Henrissat B."/>
            <person name="Morin E."/>
            <person name="Kohler A."/>
            <person name="Barry K."/>
            <person name="LaButti K."/>
            <person name="Morin E."/>
            <person name="Salamov A."/>
            <person name="Lipzen A."/>
            <person name="Mereny Z."/>
            <person name="Hegedus B."/>
            <person name="Baldrian P."/>
            <person name="Stursova M."/>
            <person name="Weitz H."/>
            <person name="Taylor A."/>
            <person name="Grigoriev I.V."/>
            <person name="Nagy L.G."/>
            <person name="Martin F."/>
            <person name="Kauserud H."/>
        </authorList>
    </citation>
    <scope>NUCLEOTIDE SEQUENCE</scope>
    <source>
        <strain evidence="2">CBHHK002</strain>
    </source>
</reference>
<feature type="compositionally biased region" description="Low complexity" evidence="1">
    <location>
        <begin position="133"/>
        <end position="142"/>
    </location>
</feature>
<dbReference type="EMBL" id="JARIHO010000022">
    <property type="protein sequence ID" value="KAJ7343873.1"/>
    <property type="molecule type" value="Genomic_DNA"/>
</dbReference>
<accession>A0AAD6ZY14</accession>
<feature type="region of interest" description="Disordered" evidence="1">
    <location>
        <begin position="193"/>
        <end position="217"/>
    </location>
</feature>
<evidence type="ECO:0000313" key="3">
    <source>
        <dbReference type="Proteomes" id="UP001218218"/>
    </source>
</evidence>
<feature type="region of interest" description="Disordered" evidence="1">
    <location>
        <begin position="88"/>
        <end position="153"/>
    </location>
</feature>
<dbReference type="AlphaFoldDB" id="A0AAD6ZY14"/>
<evidence type="ECO:0000256" key="1">
    <source>
        <dbReference type="SAM" id="MobiDB-lite"/>
    </source>
</evidence>
<dbReference type="Proteomes" id="UP001218218">
    <property type="component" value="Unassembled WGS sequence"/>
</dbReference>
<feature type="compositionally biased region" description="Basic and acidic residues" evidence="1">
    <location>
        <begin position="94"/>
        <end position="114"/>
    </location>
</feature>
<evidence type="ECO:0000313" key="2">
    <source>
        <dbReference type="EMBL" id="KAJ7343873.1"/>
    </source>
</evidence>
<gene>
    <name evidence="2" type="ORF">DFH08DRAFT_810412</name>
</gene>
<proteinExistence type="predicted"/>
<protein>
    <submittedName>
        <fullName evidence="2">Uncharacterized protein</fullName>
    </submittedName>
</protein>